<evidence type="ECO:0000259" key="10">
    <source>
        <dbReference type="Pfam" id="PF01706"/>
    </source>
</evidence>
<keyword evidence="13" id="KW-0966">Cell projection</keyword>
<keyword evidence="6" id="KW-0145">Chemotaxis</keyword>
<dbReference type="InterPro" id="IPR000090">
    <property type="entry name" value="Flg_Motor_Flig"/>
</dbReference>
<organism evidence="13 14">
    <name type="scientific">Phycicoccus sonneratiae</name>
    <dbReference type="NCBI Taxonomy" id="2807628"/>
    <lineage>
        <taxon>Bacteria</taxon>
        <taxon>Bacillati</taxon>
        <taxon>Actinomycetota</taxon>
        <taxon>Actinomycetes</taxon>
        <taxon>Micrococcales</taxon>
        <taxon>Intrasporangiaceae</taxon>
        <taxon>Phycicoccus</taxon>
    </lineage>
</organism>
<proteinExistence type="inferred from homology"/>
<comment type="subcellular location">
    <subcellularLocation>
        <location evidence="1">Bacterial flagellum basal body</location>
    </subcellularLocation>
    <subcellularLocation>
        <location evidence="2">Cell membrane</location>
        <topology evidence="2">Peripheral membrane protein</topology>
        <orientation evidence="2">Cytoplasmic side</orientation>
    </subcellularLocation>
</comment>
<evidence type="ECO:0000313" key="14">
    <source>
        <dbReference type="Proteomes" id="UP001430172"/>
    </source>
</evidence>
<name>A0ABS2CNK5_9MICO</name>
<reference evidence="13" key="1">
    <citation type="submission" date="2021-02" db="EMBL/GenBank/DDBJ databases">
        <title>Phycicoccus sp. MQZ13P-5T, whole genome shotgun sequence.</title>
        <authorList>
            <person name="Tuo L."/>
        </authorList>
    </citation>
    <scope>NUCLEOTIDE SEQUENCE</scope>
    <source>
        <strain evidence="13">MQZ13P-5</strain>
    </source>
</reference>
<dbReference type="Pfam" id="PF01706">
    <property type="entry name" value="FliG_C"/>
    <property type="match status" value="1"/>
</dbReference>
<feature type="domain" description="Flagellar motor switch protein FliG N-terminal" evidence="12">
    <location>
        <begin position="1"/>
        <end position="102"/>
    </location>
</feature>
<feature type="domain" description="Flagellar motor switch protein FliG middle" evidence="11">
    <location>
        <begin position="113"/>
        <end position="183"/>
    </location>
</feature>
<evidence type="ECO:0000256" key="7">
    <source>
        <dbReference type="ARBA" id="ARBA00022779"/>
    </source>
</evidence>
<dbReference type="SUPFAM" id="SSF48029">
    <property type="entry name" value="FliG"/>
    <property type="match status" value="2"/>
</dbReference>
<dbReference type="InterPro" id="IPR032779">
    <property type="entry name" value="FliG_M"/>
</dbReference>
<evidence type="ECO:0000313" key="13">
    <source>
        <dbReference type="EMBL" id="MBM6401463.1"/>
    </source>
</evidence>
<gene>
    <name evidence="13" type="primary">fliG</name>
    <name evidence="13" type="ORF">JQN70_13775</name>
</gene>
<dbReference type="NCBIfam" id="TIGR00207">
    <property type="entry name" value="fliG"/>
    <property type="match status" value="1"/>
</dbReference>
<dbReference type="PANTHER" id="PTHR30534:SF0">
    <property type="entry name" value="FLAGELLAR MOTOR SWITCH PROTEIN FLIG"/>
    <property type="match status" value="1"/>
</dbReference>
<keyword evidence="13" id="KW-0282">Flagellum</keyword>
<sequence length="331" mass="36176">MSGLRKAALLLIQLGPDQSAPVLRSLRPEEIEALMAEVAAMDVADEDTRESVLHEFEEMLRASRRRNRGGFDIAEEMLVKAEHEQSREILGRLSTAITHAPFASLRQVDAGLLRPFLEDEHPQTIALVLAHLTSEQAAYILSGLGDALRSDVAHRLAVMDRTTPEVVRVVEQHLRASLSAMGDARDQVSVGGIDPLVGIISRSQRDTEKAILQGIEERDPTLAEDLRAKMFAFSDIVELDDRTVQLVLRQVDAKELALALKGAAPAVRDKVFRNMSERSAAALQEEVEVLGPVRTAQVEEARSAVVKGIRALEDSGEIIISRAGGGDDLVH</sequence>
<evidence type="ECO:0000256" key="3">
    <source>
        <dbReference type="ARBA" id="ARBA00010299"/>
    </source>
</evidence>
<evidence type="ECO:0000256" key="5">
    <source>
        <dbReference type="ARBA" id="ARBA00022475"/>
    </source>
</evidence>
<evidence type="ECO:0000256" key="1">
    <source>
        <dbReference type="ARBA" id="ARBA00004117"/>
    </source>
</evidence>
<evidence type="ECO:0000256" key="2">
    <source>
        <dbReference type="ARBA" id="ARBA00004413"/>
    </source>
</evidence>
<evidence type="ECO:0000256" key="4">
    <source>
        <dbReference type="ARBA" id="ARBA00021870"/>
    </source>
</evidence>
<accession>A0ABS2CNK5</accession>
<feature type="domain" description="Flagellar motor switch protein FliG C-terminal" evidence="10">
    <location>
        <begin position="214"/>
        <end position="320"/>
    </location>
</feature>
<keyword evidence="14" id="KW-1185">Reference proteome</keyword>
<evidence type="ECO:0000259" key="11">
    <source>
        <dbReference type="Pfam" id="PF14841"/>
    </source>
</evidence>
<evidence type="ECO:0000256" key="9">
    <source>
        <dbReference type="ARBA" id="ARBA00023143"/>
    </source>
</evidence>
<dbReference type="PIRSF" id="PIRSF003161">
    <property type="entry name" value="FliG"/>
    <property type="match status" value="1"/>
</dbReference>
<keyword evidence="5" id="KW-1003">Cell membrane</keyword>
<comment type="similarity">
    <text evidence="3">Belongs to the FliG family.</text>
</comment>
<dbReference type="InterPro" id="IPR011002">
    <property type="entry name" value="FliG_a-hlx"/>
</dbReference>
<dbReference type="EMBL" id="JAFDVD010000015">
    <property type="protein sequence ID" value="MBM6401463.1"/>
    <property type="molecule type" value="Genomic_DNA"/>
</dbReference>
<keyword evidence="7" id="KW-0283">Flagellar rotation</keyword>
<dbReference type="PANTHER" id="PTHR30534">
    <property type="entry name" value="FLAGELLAR MOTOR SWITCH PROTEIN FLIG"/>
    <property type="match status" value="1"/>
</dbReference>
<dbReference type="InterPro" id="IPR028263">
    <property type="entry name" value="FliG_N"/>
</dbReference>
<keyword evidence="9" id="KW-0975">Bacterial flagellum</keyword>
<evidence type="ECO:0000256" key="8">
    <source>
        <dbReference type="ARBA" id="ARBA00023136"/>
    </source>
</evidence>
<evidence type="ECO:0000259" key="12">
    <source>
        <dbReference type="Pfam" id="PF14842"/>
    </source>
</evidence>
<dbReference type="Pfam" id="PF14841">
    <property type="entry name" value="FliG_M"/>
    <property type="match status" value="1"/>
</dbReference>
<comment type="caution">
    <text evidence="13">The sequence shown here is derived from an EMBL/GenBank/DDBJ whole genome shotgun (WGS) entry which is preliminary data.</text>
</comment>
<dbReference type="Pfam" id="PF14842">
    <property type="entry name" value="FliG_N"/>
    <property type="match status" value="1"/>
</dbReference>
<dbReference type="Proteomes" id="UP001430172">
    <property type="component" value="Unassembled WGS sequence"/>
</dbReference>
<dbReference type="InterPro" id="IPR023087">
    <property type="entry name" value="Flg_Motor_Flig_C"/>
</dbReference>
<protein>
    <recommendedName>
        <fullName evidence="4">Flagellar motor switch protein FliG</fullName>
    </recommendedName>
</protein>
<keyword evidence="13" id="KW-0969">Cilium</keyword>
<dbReference type="Gene3D" id="1.10.220.30">
    <property type="match status" value="3"/>
</dbReference>
<keyword evidence="8" id="KW-0472">Membrane</keyword>
<evidence type="ECO:0000256" key="6">
    <source>
        <dbReference type="ARBA" id="ARBA00022500"/>
    </source>
</evidence>
<dbReference type="PRINTS" id="PR00954">
    <property type="entry name" value="FLGMOTORFLIG"/>
</dbReference>